<dbReference type="Proteomes" id="UP001187143">
    <property type="component" value="Unassembled WGS sequence"/>
</dbReference>
<dbReference type="RefSeq" id="WP_317727076.1">
    <property type="nucleotide sequence ID" value="NZ_JAWLLC010000002.1"/>
</dbReference>
<protein>
    <submittedName>
        <fullName evidence="2">Uncharacterized protein</fullName>
    </submittedName>
</protein>
<reference evidence="2" key="1">
    <citation type="submission" date="2023-10" db="EMBL/GenBank/DDBJ databases">
        <title>Characterization and genome sequence of Mycobacterium intracellulare ABSURDO, a novel pathogenic isolate with three colony morphotypes that vary in growth and acid-fastness.</title>
        <authorList>
            <person name="Jude B.A."/>
            <person name="Robinson R.T."/>
        </authorList>
    </citation>
    <scope>NUCLEOTIDE SEQUENCE</scope>
    <source>
        <strain evidence="2">ABSURDO Component B</strain>
    </source>
</reference>
<proteinExistence type="predicted"/>
<sequence length="119" mass="13853">MEDRDFFDVLYQGWAKTTGAENMFWMPEESEDFPGLWDIVAVNEKQERKPLASFLTEEDSAFITAVHGCFGDLVRRLHAAVDEAERLDEQRDDQEFRIAELAIENEELRERIAQLEDGL</sequence>
<evidence type="ECO:0000256" key="1">
    <source>
        <dbReference type="SAM" id="Coils"/>
    </source>
</evidence>
<dbReference type="EMBL" id="JAWLLD010000001">
    <property type="protein sequence ID" value="MDV7010768.1"/>
    <property type="molecule type" value="Genomic_DNA"/>
</dbReference>
<feature type="coiled-coil region" evidence="1">
    <location>
        <begin position="84"/>
        <end position="118"/>
    </location>
</feature>
<accession>A0AAE4UCG5</accession>
<keyword evidence="1" id="KW-0175">Coiled coil</keyword>
<comment type="caution">
    <text evidence="2">The sequence shown here is derived from an EMBL/GenBank/DDBJ whole genome shotgun (WGS) entry which is preliminary data.</text>
</comment>
<organism evidence="2 3">
    <name type="scientific">Mycobacterium intracellulare</name>
    <dbReference type="NCBI Taxonomy" id="1767"/>
    <lineage>
        <taxon>Bacteria</taxon>
        <taxon>Bacillati</taxon>
        <taxon>Actinomycetota</taxon>
        <taxon>Actinomycetes</taxon>
        <taxon>Mycobacteriales</taxon>
        <taxon>Mycobacteriaceae</taxon>
        <taxon>Mycobacterium</taxon>
        <taxon>Mycobacterium avium complex (MAC)</taxon>
    </lineage>
</organism>
<gene>
    <name evidence="2" type="ORF">R4F53_00405</name>
</gene>
<name>A0AAE4UCG5_MYCIT</name>
<dbReference type="AlphaFoldDB" id="A0AAE4UCG5"/>
<evidence type="ECO:0000313" key="2">
    <source>
        <dbReference type="EMBL" id="MDV7010768.1"/>
    </source>
</evidence>
<evidence type="ECO:0000313" key="3">
    <source>
        <dbReference type="Proteomes" id="UP001187143"/>
    </source>
</evidence>